<feature type="binding site" evidence="9">
    <location>
        <begin position="389"/>
        <end position="390"/>
    </location>
    <ligand>
        <name>ATP</name>
        <dbReference type="ChEBI" id="CHEBI:30616"/>
    </ligand>
</feature>
<feature type="active site" description="Proton acceptor" evidence="9">
    <location>
        <position position="390"/>
    </location>
</feature>
<dbReference type="CDD" id="cd01174">
    <property type="entry name" value="ribokinase"/>
    <property type="match status" value="1"/>
</dbReference>
<dbReference type="Pfam" id="PF00294">
    <property type="entry name" value="PfkB"/>
    <property type="match status" value="2"/>
</dbReference>
<feature type="domain" description="Carbohydrate kinase PfkB" evidence="11">
    <location>
        <begin position="369"/>
        <end position="429"/>
    </location>
</feature>
<keyword evidence="9" id="KW-0963">Cytoplasm</keyword>
<evidence type="ECO:0000256" key="6">
    <source>
        <dbReference type="ARBA" id="ARBA00022842"/>
    </source>
</evidence>
<organism evidence="12 13">
    <name type="scientific">Corynebacterium kroppenstedtii</name>
    <dbReference type="NCBI Taxonomy" id="161879"/>
    <lineage>
        <taxon>Bacteria</taxon>
        <taxon>Bacillati</taxon>
        <taxon>Actinomycetota</taxon>
        <taxon>Actinomycetes</taxon>
        <taxon>Mycobacteriales</taxon>
        <taxon>Corynebacteriaceae</taxon>
        <taxon>Corynebacterium</taxon>
    </lineage>
</organism>
<dbReference type="GO" id="GO:0004747">
    <property type="term" value="F:ribokinase activity"/>
    <property type="evidence" value="ECO:0007669"/>
    <property type="project" value="UniProtKB-UniRule"/>
</dbReference>
<dbReference type="GO" id="GO:0019303">
    <property type="term" value="P:D-ribose catabolic process"/>
    <property type="evidence" value="ECO:0007669"/>
    <property type="project" value="UniProtKB-UniRule"/>
</dbReference>
<evidence type="ECO:0000313" key="13">
    <source>
        <dbReference type="Proteomes" id="UP000249432"/>
    </source>
</evidence>
<gene>
    <name evidence="9" type="primary">rbsK</name>
    <name evidence="12" type="ORF">DI525_01155</name>
</gene>
<feature type="binding site" evidence="9">
    <location>
        <position position="386"/>
    </location>
    <ligand>
        <name>K(+)</name>
        <dbReference type="ChEBI" id="CHEBI:29103"/>
    </ligand>
</feature>
<dbReference type="InterPro" id="IPR029056">
    <property type="entry name" value="Ribokinase-like"/>
</dbReference>
<feature type="binding site" evidence="9">
    <location>
        <position position="390"/>
    </location>
    <ligand>
        <name>substrate</name>
    </ligand>
</feature>
<comment type="subcellular location">
    <subcellularLocation>
        <location evidence="9">Cytoplasm</location>
    </subcellularLocation>
</comment>
<keyword evidence="5 9" id="KW-0067">ATP-binding</keyword>
<comment type="caution">
    <text evidence="12">The sequence shown here is derived from an EMBL/GenBank/DDBJ whole genome shotgun (WGS) entry which is preliminary data.</text>
</comment>
<comment type="subunit">
    <text evidence="9">Homodimer.</text>
</comment>
<feature type="binding site" evidence="9">
    <location>
        <begin position="31"/>
        <end position="33"/>
    </location>
    <ligand>
        <name>substrate</name>
    </ligand>
</feature>
<evidence type="ECO:0000256" key="8">
    <source>
        <dbReference type="ARBA" id="ARBA00023277"/>
    </source>
</evidence>
<comment type="pathway">
    <text evidence="9">Carbohydrate metabolism; D-ribose degradation; D-ribose 5-phosphate from beta-D-ribopyranose: step 2/2.</text>
</comment>
<sequence>MKSNPDLSNLSEILASVMTSPGKVTVVGSLNVDITARVGKFPAPGETVPGSDLSYGPGGKSSNQAVAASKIGASVAMVGAVGHDAYGSFAQRRLADVGVDTSRVVTRDLPTGTALITVNAVGENTIVYSAGANQSVSRSDLQSAADVLQSADVVALGFESPASVVAAAIDVVRSGAHANKEMSAHMSARTRAHIDQNNAPYQQPNDGADTREPLRSPQIILNYSPIIDVDSGLISGVDIVVVNEIELQALGERYGFGQLPTQARGGLADVAKSNADAHAAMNAYAISDSADGTAKEGVASENGLFAIARRIVGALGLRGLIVTLGPEGCFVVESDDSLERGDVNPTSDAGLTYRADSVESAHATDNASSANGVYVQGYPVDAVDSTGCGDCFMGTVTASIASGRGLVDSARLATFVASRAATKQGAQSSYFSAEELSGEFKVDQPNP</sequence>
<evidence type="ECO:0000256" key="1">
    <source>
        <dbReference type="ARBA" id="ARBA00022679"/>
    </source>
</evidence>
<evidence type="ECO:0000256" key="3">
    <source>
        <dbReference type="ARBA" id="ARBA00022741"/>
    </source>
</evidence>
<feature type="binding site" evidence="9">
    <location>
        <position position="423"/>
    </location>
    <ligand>
        <name>K(+)</name>
        <dbReference type="ChEBI" id="CHEBI:29103"/>
    </ligand>
</feature>
<evidence type="ECO:0000256" key="2">
    <source>
        <dbReference type="ARBA" id="ARBA00022723"/>
    </source>
</evidence>
<feature type="binding site" evidence="9">
    <location>
        <position position="159"/>
    </location>
    <ligand>
        <name>substrate</name>
    </ligand>
</feature>
<dbReference type="PANTHER" id="PTHR10584">
    <property type="entry name" value="SUGAR KINASE"/>
    <property type="match status" value="1"/>
</dbReference>
<dbReference type="InterPro" id="IPR002139">
    <property type="entry name" value="Ribo/fructo_kinase"/>
</dbReference>
<protein>
    <recommendedName>
        <fullName evidence="9">Ribokinase</fullName>
        <shortName evidence="9">RK</shortName>
        <ecNumber evidence="9">2.7.1.15</ecNumber>
    </recommendedName>
</protein>
<keyword evidence="8 9" id="KW-0119">Carbohydrate metabolism</keyword>
<dbReference type="GO" id="GO:0046872">
    <property type="term" value="F:metal ion binding"/>
    <property type="evidence" value="ECO:0007669"/>
    <property type="project" value="UniProtKB-KW"/>
</dbReference>
<keyword evidence="2 9" id="KW-0479">Metal-binding</keyword>
<feature type="binding site" evidence="9">
    <location>
        <position position="420"/>
    </location>
    <ligand>
        <name>K(+)</name>
        <dbReference type="ChEBI" id="CHEBI:29103"/>
    </ligand>
</feature>
<name>A0A2W5T0P4_9CORY</name>
<evidence type="ECO:0000259" key="11">
    <source>
        <dbReference type="Pfam" id="PF00294"/>
    </source>
</evidence>
<keyword evidence="1 9" id="KW-0808">Transferase</keyword>
<dbReference type="Gene3D" id="3.40.1190.20">
    <property type="match status" value="1"/>
</dbReference>
<comment type="function">
    <text evidence="9">Catalyzes the phosphorylation of ribose at O-5 in a reaction requiring ATP and magnesium. The resulting D-ribose-5-phosphate can then be used either for sythesis of nucleotides, histidine, and tryptophan, or as a component of the pentose phosphate pathway.</text>
</comment>
<feature type="binding site" evidence="9">
    <location>
        <begin position="59"/>
        <end position="63"/>
    </location>
    <ligand>
        <name>substrate</name>
    </ligand>
</feature>
<dbReference type="HAMAP" id="MF_01987">
    <property type="entry name" value="Ribokinase"/>
    <property type="match status" value="1"/>
</dbReference>
<reference evidence="12 13" key="1">
    <citation type="submission" date="2017-08" db="EMBL/GenBank/DDBJ databases">
        <title>Infants hospitalized years apart are colonized by the same room-sourced microbial strains.</title>
        <authorList>
            <person name="Brooks B."/>
            <person name="Olm M.R."/>
            <person name="Firek B.A."/>
            <person name="Baker R."/>
            <person name="Thomas B.C."/>
            <person name="Morowitz M.J."/>
            <person name="Banfield J.F."/>
        </authorList>
    </citation>
    <scope>NUCLEOTIDE SEQUENCE [LARGE SCALE GENOMIC DNA]</scope>
    <source>
        <strain evidence="12">S2_003_000_R1_3</strain>
    </source>
</reference>
<dbReference type="EMBL" id="QFRA01000002">
    <property type="protein sequence ID" value="PZR06413.1"/>
    <property type="molecule type" value="Genomic_DNA"/>
</dbReference>
<dbReference type="InterPro" id="IPR011611">
    <property type="entry name" value="PfkB_dom"/>
</dbReference>
<feature type="binding site" evidence="9">
    <location>
        <begin position="323"/>
        <end position="328"/>
    </location>
    <ligand>
        <name>ATP</name>
        <dbReference type="ChEBI" id="CHEBI:30616"/>
    </ligand>
</feature>
<feature type="region of interest" description="Disordered" evidence="10">
    <location>
        <begin position="424"/>
        <end position="447"/>
    </location>
</feature>
<feature type="binding site" evidence="9">
    <location>
        <position position="384"/>
    </location>
    <ligand>
        <name>K(+)</name>
        <dbReference type="ChEBI" id="CHEBI:29103"/>
    </ligand>
</feature>
<dbReference type="EC" id="2.7.1.15" evidence="9"/>
<evidence type="ECO:0000313" key="12">
    <source>
        <dbReference type="EMBL" id="PZR06413.1"/>
    </source>
</evidence>
<accession>A0A2W5T0P4</accession>
<comment type="caution">
    <text evidence="9">Lacks conserved residue(s) required for the propagation of feature annotation.</text>
</comment>
<dbReference type="PANTHER" id="PTHR10584:SF166">
    <property type="entry name" value="RIBOKINASE"/>
    <property type="match status" value="1"/>
</dbReference>
<comment type="catalytic activity">
    <reaction evidence="9">
        <text>D-ribose + ATP = D-ribose 5-phosphate + ADP + H(+)</text>
        <dbReference type="Rhea" id="RHEA:13697"/>
        <dbReference type="ChEBI" id="CHEBI:15378"/>
        <dbReference type="ChEBI" id="CHEBI:30616"/>
        <dbReference type="ChEBI" id="CHEBI:47013"/>
        <dbReference type="ChEBI" id="CHEBI:78346"/>
        <dbReference type="ChEBI" id="CHEBI:456216"/>
        <dbReference type="EC" id="2.7.1.15"/>
    </reaction>
</comment>
<feature type="binding site" evidence="9">
    <location>
        <position position="429"/>
    </location>
    <ligand>
        <name>K(+)</name>
        <dbReference type="ChEBI" id="CHEBI:29103"/>
    </ligand>
</feature>
<dbReference type="PRINTS" id="PR00990">
    <property type="entry name" value="RIBOKINASE"/>
</dbReference>
<comment type="similarity">
    <text evidence="9">Belongs to the carbohydrate kinase PfkB family. Ribokinase subfamily.</text>
</comment>
<dbReference type="Proteomes" id="UP000249432">
    <property type="component" value="Unassembled WGS sequence"/>
</dbReference>
<feature type="domain" description="Carbohydrate kinase PfkB" evidence="11">
    <location>
        <begin position="23"/>
        <end position="176"/>
    </location>
</feature>
<evidence type="ECO:0000256" key="10">
    <source>
        <dbReference type="SAM" id="MobiDB-lite"/>
    </source>
</evidence>
<keyword evidence="6 9" id="KW-0460">Magnesium</keyword>
<comment type="cofactor">
    <cofactor evidence="9">
        <name>Mg(2+)</name>
        <dbReference type="ChEBI" id="CHEBI:18420"/>
    </cofactor>
    <text evidence="9">Requires a divalent cation, most likely magnesium in vivo, as an electrophilic catalyst to aid phosphoryl group transfer. It is the chelate of the metal and the nucleotide that is the actual substrate.</text>
</comment>
<evidence type="ECO:0000256" key="9">
    <source>
        <dbReference type="HAMAP-Rule" id="MF_01987"/>
    </source>
</evidence>
<evidence type="ECO:0000256" key="7">
    <source>
        <dbReference type="ARBA" id="ARBA00022958"/>
    </source>
</evidence>
<dbReference type="GO" id="GO:0005524">
    <property type="term" value="F:ATP binding"/>
    <property type="evidence" value="ECO:0007669"/>
    <property type="project" value="UniProtKB-UniRule"/>
</dbReference>
<feature type="binding site" evidence="9">
    <location>
        <position position="425"/>
    </location>
    <ligand>
        <name>K(+)</name>
        <dbReference type="ChEBI" id="CHEBI:29103"/>
    </ligand>
</feature>
<feature type="compositionally biased region" description="Basic and acidic residues" evidence="10">
    <location>
        <begin position="438"/>
        <end position="447"/>
    </location>
</feature>
<dbReference type="SUPFAM" id="SSF53613">
    <property type="entry name" value="Ribokinase-like"/>
    <property type="match status" value="1"/>
</dbReference>
<keyword evidence="7 9" id="KW-0630">Potassium</keyword>
<dbReference type="RefSeq" id="WP_303733986.1">
    <property type="nucleotide sequence ID" value="NZ_CAKZHK010000001.1"/>
</dbReference>
<dbReference type="GO" id="GO:0005829">
    <property type="term" value="C:cytosol"/>
    <property type="evidence" value="ECO:0007669"/>
    <property type="project" value="TreeGrafter"/>
</dbReference>
<dbReference type="InterPro" id="IPR011877">
    <property type="entry name" value="Ribokinase"/>
</dbReference>
<proteinExistence type="inferred from homology"/>
<evidence type="ECO:0000256" key="5">
    <source>
        <dbReference type="ARBA" id="ARBA00022840"/>
    </source>
</evidence>
<keyword evidence="4 9" id="KW-0418">Kinase</keyword>
<dbReference type="AlphaFoldDB" id="A0A2W5T0P4"/>
<comment type="activity regulation">
    <text evidence="9">Activated by a monovalent cation that binds near, but not in, the active site. The most likely occupant of the site in vivo is potassium. Ion binding induces a conformational change that may alter substrate affinity.</text>
</comment>
<evidence type="ECO:0000256" key="4">
    <source>
        <dbReference type="ARBA" id="ARBA00022777"/>
    </source>
</evidence>
<keyword evidence="3 9" id="KW-0547">Nucleotide-binding</keyword>
<feature type="binding site" evidence="9">
    <location>
        <position position="243"/>
    </location>
    <ligand>
        <name>ATP</name>
        <dbReference type="ChEBI" id="CHEBI:30616"/>
    </ligand>
</feature>
<dbReference type="UniPathway" id="UPA00916">
    <property type="reaction ID" value="UER00889"/>
</dbReference>